<evidence type="ECO:0000256" key="6">
    <source>
        <dbReference type="ARBA" id="ARBA00022694"/>
    </source>
</evidence>
<dbReference type="CDD" id="cd02801">
    <property type="entry name" value="DUS_like_FMN"/>
    <property type="match status" value="1"/>
</dbReference>
<keyword evidence="7" id="KW-0521">NADP</keyword>
<keyword evidence="4 12" id="KW-0285">Flavoprotein</keyword>
<evidence type="ECO:0000256" key="9">
    <source>
        <dbReference type="ARBA" id="ARBA00023002"/>
    </source>
</evidence>
<dbReference type="RefSeq" id="WP_328987201.1">
    <property type="nucleotide sequence ID" value="NZ_CP121472.1"/>
</dbReference>
<gene>
    <name evidence="14" type="primary">dus_2</name>
    <name evidence="14" type="ORF">Thiowin_01625</name>
</gene>
<dbReference type="InterPro" id="IPR024036">
    <property type="entry name" value="tRNA-dHydroUridine_Synthase_C"/>
</dbReference>
<organism evidence="14 15">
    <name type="scientific">Thiorhodovibrio winogradskyi</name>
    <dbReference type="NCBI Taxonomy" id="77007"/>
    <lineage>
        <taxon>Bacteria</taxon>
        <taxon>Pseudomonadati</taxon>
        <taxon>Pseudomonadota</taxon>
        <taxon>Gammaproteobacteria</taxon>
        <taxon>Chromatiales</taxon>
        <taxon>Chromatiaceae</taxon>
        <taxon>Thiorhodovibrio</taxon>
    </lineage>
</organism>
<evidence type="ECO:0000256" key="2">
    <source>
        <dbReference type="ARBA" id="ARBA00002790"/>
    </source>
</evidence>
<evidence type="ECO:0000256" key="11">
    <source>
        <dbReference type="ARBA" id="ARBA00048802"/>
    </source>
</evidence>
<evidence type="ECO:0000256" key="5">
    <source>
        <dbReference type="ARBA" id="ARBA00022643"/>
    </source>
</evidence>
<dbReference type="PANTHER" id="PTHR45846:SF1">
    <property type="entry name" value="TRNA-DIHYDROURIDINE(47) SYNTHASE [NAD(P)(+)]-LIKE"/>
    <property type="match status" value="1"/>
</dbReference>
<evidence type="ECO:0000259" key="13">
    <source>
        <dbReference type="Pfam" id="PF01207"/>
    </source>
</evidence>
<dbReference type="Proteomes" id="UP001432180">
    <property type="component" value="Chromosome"/>
</dbReference>
<evidence type="ECO:0000256" key="8">
    <source>
        <dbReference type="ARBA" id="ARBA00022884"/>
    </source>
</evidence>
<dbReference type="PIRSF" id="PIRSF006621">
    <property type="entry name" value="Dus"/>
    <property type="match status" value="1"/>
</dbReference>
<dbReference type="EMBL" id="CP121472">
    <property type="protein sequence ID" value="WPL16658.1"/>
    <property type="molecule type" value="Genomic_DNA"/>
</dbReference>
<proteinExistence type="inferred from homology"/>
<dbReference type="InterPro" id="IPR018517">
    <property type="entry name" value="tRNA_hU_synthase_CS"/>
</dbReference>
<dbReference type="Gene3D" id="3.20.20.70">
    <property type="entry name" value="Aldolase class I"/>
    <property type="match status" value="1"/>
</dbReference>
<evidence type="ECO:0000256" key="1">
    <source>
        <dbReference type="ARBA" id="ARBA00001917"/>
    </source>
</evidence>
<dbReference type="PANTHER" id="PTHR45846">
    <property type="entry name" value="TRNA-DIHYDROURIDINE(47) SYNTHASE [NAD(P)(+)]-LIKE"/>
    <property type="match status" value="1"/>
</dbReference>
<comment type="catalytic activity">
    <reaction evidence="10">
        <text>a 5,6-dihydrouridine in tRNA + NADP(+) = a uridine in tRNA + NADPH + H(+)</text>
        <dbReference type="Rhea" id="RHEA:23624"/>
        <dbReference type="Rhea" id="RHEA-COMP:13339"/>
        <dbReference type="Rhea" id="RHEA-COMP:13887"/>
        <dbReference type="ChEBI" id="CHEBI:15378"/>
        <dbReference type="ChEBI" id="CHEBI:57783"/>
        <dbReference type="ChEBI" id="CHEBI:58349"/>
        <dbReference type="ChEBI" id="CHEBI:65315"/>
        <dbReference type="ChEBI" id="CHEBI:74443"/>
    </reaction>
</comment>
<dbReference type="InterPro" id="IPR035587">
    <property type="entry name" value="DUS-like_FMN-bd"/>
</dbReference>
<comment type="cofactor">
    <cofactor evidence="1 12">
        <name>FMN</name>
        <dbReference type="ChEBI" id="CHEBI:58210"/>
    </cofactor>
</comment>
<keyword evidence="5 12" id="KW-0288">FMN</keyword>
<evidence type="ECO:0000256" key="4">
    <source>
        <dbReference type="ARBA" id="ARBA00022630"/>
    </source>
</evidence>
<dbReference type="SUPFAM" id="SSF51395">
    <property type="entry name" value="FMN-linked oxidoreductases"/>
    <property type="match status" value="1"/>
</dbReference>
<evidence type="ECO:0000256" key="12">
    <source>
        <dbReference type="PIRNR" id="PIRNR006621"/>
    </source>
</evidence>
<reference evidence="14 15" key="1">
    <citation type="journal article" date="2023" name="Microorganisms">
        <title>Thiorhodovibrio frisius and Trv. litoralis spp. nov., Two Novel Members from a Clade of Fastidious Purple Sulfur Bacteria That Exhibit Unique Red-Shifted Light-Harvesting Capabilities.</title>
        <authorList>
            <person name="Methner A."/>
            <person name="Kuzyk S.B."/>
            <person name="Petersen J."/>
            <person name="Bauer S."/>
            <person name="Brinkmann H."/>
            <person name="Sichau K."/>
            <person name="Wanner G."/>
            <person name="Wolf J."/>
            <person name="Neumann-Schaal M."/>
            <person name="Henke P."/>
            <person name="Tank M."/>
            <person name="Sproer C."/>
            <person name="Bunk B."/>
            <person name="Overmann J."/>
        </authorList>
    </citation>
    <scope>NUCLEOTIDE SEQUENCE [LARGE SCALE GENOMIC DNA]</scope>
    <source>
        <strain evidence="14 15">DSM 6702</strain>
    </source>
</reference>
<keyword evidence="3" id="KW-0820">tRNA-binding</keyword>
<dbReference type="InterPro" id="IPR001269">
    <property type="entry name" value="DUS_fam"/>
</dbReference>
<comment type="function">
    <text evidence="2 12">Catalyzes the synthesis of 5,6-dihydrouridine (D), a modified base found in the D-loop of most tRNAs, via the reduction of the C5-C6 double bond in target uridines.</text>
</comment>
<evidence type="ECO:0000313" key="15">
    <source>
        <dbReference type="Proteomes" id="UP001432180"/>
    </source>
</evidence>
<dbReference type="PROSITE" id="PS01136">
    <property type="entry name" value="UPF0034"/>
    <property type="match status" value="1"/>
</dbReference>
<keyword evidence="15" id="KW-1185">Reference proteome</keyword>
<dbReference type="NCBIfam" id="TIGR00737">
    <property type="entry name" value="nifR3_yhdG"/>
    <property type="match status" value="1"/>
</dbReference>
<dbReference type="InterPro" id="IPR004652">
    <property type="entry name" value="DusB-like"/>
</dbReference>
<dbReference type="Gene3D" id="1.10.1200.80">
    <property type="entry name" value="Putative flavin oxidoreducatase, domain 2"/>
    <property type="match status" value="1"/>
</dbReference>
<protein>
    <recommendedName>
        <fullName evidence="12">tRNA-dihydrouridine synthase</fullName>
        <ecNumber evidence="12">1.3.1.-</ecNumber>
    </recommendedName>
</protein>
<evidence type="ECO:0000313" key="14">
    <source>
        <dbReference type="EMBL" id="WPL16658.1"/>
    </source>
</evidence>
<dbReference type="Pfam" id="PF01207">
    <property type="entry name" value="Dus"/>
    <property type="match status" value="1"/>
</dbReference>
<sequence>MLESTVSANTGNRAASPLRIGSLELPSRVLLAPMAGITDRPFRRLCRDFGAGLAFSEMLSANPELRHTRTSAERLDHRGEPRPFAVQIAGADPAAMADFARYAVDQGADLIDINLGCPAKTVCRQAAGSALLRDEPLVARILTQVVRAVRVPVSVKTRTGWSPQERNLARIARIAEDSGILMLSVHGRTRKCDFRGQAEHSSLAGLREHTSMVLVANGDIDTPESAHAVLEQTGADAVMIGRAALGNPWIFDRIRRFLTSGERVEPPGLDQIRDVLLSHLEALHAFYGMGRGPRVARKHIVWYCQNLPRFAEVRKALLTATSAAGQRHLLQSYLTNLVTGEIDA</sequence>
<dbReference type="InterPro" id="IPR013785">
    <property type="entry name" value="Aldolase_TIM"/>
</dbReference>
<keyword evidence="8" id="KW-0694">RNA-binding</keyword>
<keyword evidence="6 12" id="KW-0819">tRNA processing</keyword>
<accession>A0ABZ0S6P8</accession>
<comment type="similarity">
    <text evidence="12">Belongs to the dus family.</text>
</comment>
<comment type="catalytic activity">
    <reaction evidence="11">
        <text>a 5,6-dihydrouridine in tRNA + NAD(+) = a uridine in tRNA + NADH + H(+)</text>
        <dbReference type="Rhea" id="RHEA:54452"/>
        <dbReference type="Rhea" id="RHEA-COMP:13339"/>
        <dbReference type="Rhea" id="RHEA-COMP:13887"/>
        <dbReference type="ChEBI" id="CHEBI:15378"/>
        <dbReference type="ChEBI" id="CHEBI:57540"/>
        <dbReference type="ChEBI" id="CHEBI:57945"/>
        <dbReference type="ChEBI" id="CHEBI:65315"/>
        <dbReference type="ChEBI" id="CHEBI:74443"/>
    </reaction>
</comment>
<feature type="domain" description="DUS-like FMN-binding" evidence="13">
    <location>
        <begin position="30"/>
        <end position="331"/>
    </location>
</feature>
<name>A0ABZ0S6P8_9GAMM</name>
<evidence type="ECO:0000256" key="10">
    <source>
        <dbReference type="ARBA" id="ARBA00048205"/>
    </source>
</evidence>
<dbReference type="GO" id="GO:0016491">
    <property type="term" value="F:oxidoreductase activity"/>
    <property type="evidence" value="ECO:0007669"/>
    <property type="project" value="UniProtKB-KW"/>
</dbReference>
<evidence type="ECO:0000256" key="7">
    <source>
        <dbReference type="ARBA" id="ARBA00022857"/>
    </source>
</evidence>
<keyword evidence="9 12" id="KW-0560">Oxidoreductase</keyword>
<evidence type="ECO:0000256" key="3">
    <source>
        <dbReference type="ARBA" id="ARBA00022555"/>
    </source>
</evidence>
<dbReference type="EC" id="1.3.1.-" evidence="12"/>